<comment type="caution">
    <text evidence="1">The sequence shown here is derived from an EMBL/GenBank/DDBJ whole genome shotgun (WGS) entry which is preliminary data.</text>
</comment>
<protein>
    <submittedName>
        <fullName evidence="1">Uncharacterized protein</fullName>
    </submittedName>
</protein>
<reference evidence="1" key="1">
    <citation type="submission" date="2022-02" db="EMBL/GenBank/DDBJ databases">
        <title>Plant Genome Project.</title>
        <authorList>
            <person name="Zhang R.-G."/>
        </authorList>
    </citation>
    <scope>NUCLEOTIDE SEQUENCE</scope>
    <source>
        <strain evidence="1">AT1</strain>
    </source>
</reference>
<dbReference type="EMBL" id="CM046388">
    <property type="protein sequence ID" value="KAI8571821.1"/>
    <property type="molecule type" value="Genomic_DNA"/>
</dbReference>
<keyword evidence="2" id="KW-1185">Reference proteome</keyword>
<organism evidence="1 2">
    <name type="scientific">Rhododendron molle</name>
    <name type="common">Chinese azalea</name>
    <name type="synonym">Azalea mollis</name>
    <dbReference type="NCBI Taxonomy" id="49168"/>
    <lineage>
        <taxon>Eukaryota</taxon>
        <taxon>Viridiplantae</taxon>
        <taxon>Streptophyta</taxon>
        <taxon>Embryophyta</taxon>
        <taxon>Tracheophyta</taxon>
        <taxon>Spermatophyta</taxon>
        <taxon>Magnoliopsida</taxon>
        <taxon>eudicotyledons</taxon>
        <taxon>Gunneridae</taxon>
        <taxon>Pentapetalae</taxon>
        <taxon>asterids</taxon>
        <taxon>Ericales</taxon>
        <taxon>Ericaceae</taxon>
        <taxon>Ericoideae</taxon>
        <taxon>Rhodoreae</taxon>
        <taxon>Rhododendron</taxon>
    </lineage>
</organism>
<evidence type="ECO:0000313" key="1">
    <source>
        <dbReference type="EMBL" id="KAI8571821.1"/>
    </source>
</evidence>
<dbReference type="Proteomes" id="UP001062846">
    <property type="component" value="Chromosome 1"/>
</dbReference>
<accession>A0ACC0Q302</accession>
<gene>
    <name evidence="1" type="ORF">RHMOL_Rhmol01G0149200</name>
</gene>
<evidence type="ECO:0000313" key="2">
    <source>
        <dbReference type="Proteomes" id="UP001062846"/>
    </source>
</evidence>
<name>A0ACC0Q302_RHOML</name>
<sequence length="854" mass="97205">MVGAMEKCLPNGWDFVHNIGSGPVARIIVASDTQVPKDSVLTSSDQMLLLSVQLNNRCFALSVVYGFNQIGPRKRLWDELRTGFASVGGLPWIVLGDFNVVRWQNEKSNSSHFDANATRDFNNCIEDIEMEELTSKGLWFTWSNKQVGVGHCSCRLDRALVNSQWQSEFTESEVAVLVPHVSDHSPLLVTVLPYCGGRKPFKFFNFWMNHKQFSPLLIQSWGCSVDKVGSPMFILYEKLCRLKPCLKKFNKEFYSDIQNRVLVAREELNSIQNSCAQLPGDPILMEYERICLLHFNDLCVAEEAWCRQKSRVRWLQLGDNNTRFFHKKVASHRMRNKILSICDENGRRLEDIKEVKGEILRFYQKLLGTKVDQKHHSEERLHFANTAPATFHEGLISPITPAEIKGALFSIDGDKSPGPDGFNASFFQKNWGVVGKEVTDAVLSFFQSGSLLRDVNATALVLIPKTSCPQSMKEYRPIACCNVIYKTITKVLARRLQPVLPYVINKAQAAFVKGRSISDNILLMQELVRNYQRNSGVARCAIKIDLMKAYDSVDWEFLFQVMAAMDFPSLFISWIRTCITSAMFSVVVNGELEGFFKGERGLRQGDPISPYLFLLVMEGLYTILQRRITQGPFTFHPKCNVHSISFLAFADDLFILAGANPSSIGIVKDALDEFFRSSGLKPNLNKSQFFFAGVTDIIKEEILHILPIPEGSLPVKYLGVPLISTHLRYEDCIQLKERTQQRIMSWTNRSLTYAGRALLIQSVLFSMQTYWCSLFILPKKIIKEVEVLLRSFLWSGLTFTHVGAKVSWLDVCTPKDEGGLGLKSVHIWNKVSMLRHLWALCKKEDNLWVKWIHI</sequence>
<proteinExistence type="predicted"/>